<dbReference type="KEGG" id="mlj:MLAC_19460"/>
<keyword evidence="2" id="KW-1133">Transmembrane helix</keyword>
<feature type="region of interest" description="Disordered" evidence="1">
    <location>
        <begin position="1"/>
        <end position="40"/>
    </location>
</feature>
<dbReference type="EMBL" id="AP022581">
    <property type="protein sequence ID" value="BBX96652.1"/>
    <property type="molecule type" value="Genomic_DNA"/>
</dbReference>
<evidence type="ECO:0000313" key="4">
    <source>
        <dbReference type="Proteomes" id="UP000466396"/>
    </source>
</evidence>
<keyword evidence="2" id="KW-0472">Membrane</keyword>
<evidence type="ECO:0000256" key="1">
    <source>
        <dbReference type="SAM" id="MobiDB-lite"/>
    </source>
</evidence>
<dbReference type="Proteomes" id="UP000466396">
    <property type="component" value="Chromosome"/>
</dbReference>
<dbReference type="AlphaFoldDB" id="A0A7I7NJ32"/>
<keyword evidence="2" id="KW-0812">Transmembrane</keyword>
<protein>
    <submittedName>
        <fullName evidence="3">Uncharacterized protein</fullName>
    </submittedName>
</protein>
<gene>
    <name evidence="3" type="ORF">MLAC_19460</name>
</gene>
<feature type="transmembrane region" description="Helical" evidence="2">
    <location>
        <begin position="43"/>
        <end position="65"/>
    </location>
</feature>
<feature type="compositionally biased region" description="Polar residues" evidence="1">
    <location>
        <begin position="1"/>
        <end position="31"/>
    </location>
</feature>
<organism evidence="3 4">
    <name type="scientific">Mycobacterium lacus</name>
    <dbReference type="NCBI Taxonomy" id="169765"/>
    <lineage>
        <taxon>Bacteria</taxon>
        <taxon>Bacillati</taxon>
        <taxon>Actinomycetota</taxon>
        <taxon>Actinomycetes</taxon>
        <taxon>Mycobacteriales</taxon>
        <taxon>Mycobacteriaceae</taxon>
        <taxon>Mycobacterium</taxon>
    </lineage>
</organism>
<feature type="region of interest" description="Disordered" evidence="1">
    <location>
        <begin position="95"/>
        <end position="116"/>
    </location>
</feature>
<reference evidence="3 4" key="1">
    <citation type="journal article" date="2019" name="Emerg. Microbes Infect.">
        <title>Comprehensive subspecies identification of 175 nontuberculous mycobacteria species based on 7547 genomic profiles.</title>
        <authorList>
            <person name="Matsumoto Y."/>
            <person name="Kinjo T."/>
            <person name="Motooka D."/>
            <person name="Nabeya D."/>
            <person name="Jung N."/>
            <person name="Uechi K."/>
            <person name="Horii T."/>
            <person name="Iida T."/>
            <person name="Fujita J."/>
            <person name="Nakamura S."/>
        </authorList>
    </citation>
    <scope>NUCLEOTIDE SEQUENCE [LARGE SCALE GENOMIC DNA]</scope>
    <source>
        <strain evidence="3 4">JCM 15657</strain>
    </source>
</reference>
<keyword evidence="4" id="KW-1185">Reference proteome</keyword>
<sequence length="135" mass="13301">MVSEANNGLQASQLDRGSDMNGTAQPMSSGKNRTRNAPRRARSWLSAAALVLAMAGAAGALALAAPAQARADACASVGGRHVSVGGCSDVAGTVEQYASSQDSTPPPPPPAPAGSVNACADVGRYFDVSGCVGTG</sequence>
<name>A0A7I7NJ32_9MYCO</name>
<accession>A0A7I7NJ32</accession>
<evidence type="ECO:0000256" key="2">
    <source>
        <dbReference type="SAM" id="Phobius"/>
    </source>
</evidence>
<evidence type="ECO:0000313" key="3">
    <source>
        <dbReference type="EMBL" id="BBX96652.1"/>
    </source>
</evidence>
<proteinExistence type="predicted"/>